<evidence type="ECO:0000313" key="12">
    <source>
        <dbReference type="EMBL" id="CAD7656972.1"/>
    </source>
</evidence>
<gene>
    <name evidence="12" type="ORF">ONB1V03_LOCUS13608</name>
    <name evidence="11" type="ORF">ONB1V03_LOCUS8168</name>
</gene>
<feature type="compositionally biased region" description="Polar residues" evidence="9">
    <location>
        <begin position="7"/>
        <end position="16"/>
    </location>
</feature>
<dbReference type="Gene3D" id="1.10.10.60">
    <property type="entry name" value="Homeodomain-like"/>
    <property type="match status" value="1"/>
</dbReference>
<dbReference type="SUPFAM" id="SSF46689">
    <property type="entry name" value="Homeodomain-like"/>
    <property type="match status" value="1"/>
</dbReference>
<keyword evidence="2" id="KW-0805">Transcription regulation</keyword>
<dbReference type="CDD" id="cd00086">
    <property type="entry name" value="homeodomain"/>
    <property type="match status" value="1"/>
</dbReference>
<dbReference type="EMBL" id="OC926948">
    <property type="protein sequence ID" value="CAD7656972.1"/>
    <property type="molecule type" value="Genomic_DNA"/>
</dbReference>
<dbReference type="InterPro" id="IPR008422">
    <property type="entry name" value="KN_HD"/>
</dbReference>
<evidence type="ECO:0000256" key="5">
    <source>
        <dbReference type="ARBA" id="ARBA00023163"/>
    </source>
</evidence>
<evidence type="ECO:0000259" key="10">
    <source>
        <dbReference type="PROSITE" id="PS50071"/>
    </source>
</evidence>
<protein>
    <recommendedName>
        <fullName evidence="10">Homeobox domain-containing protein</fullName>
    </recommendedName>
</protein>
<evidence type="ECO:0000256" key="7">
    <source>
        <dbReference type="ARBA" id="ARBA00038021"/>
    </source>
</evidence>
<evidence type="ECO:0000256" key="8">
    <source>
        <dbReference type="PROSITE-ProRule" id="PRU00108"/>
    </source>
</evidence>
<dbReference type="OrthoDB" id="10056939at2759"/>
<feature type="domain" description="Homeobox" evidence="10">
    <location>
        <begin position="16"/>
        <end position="79"/>
    </location>
</feature>
<feature type="compositionally biased region" description="Polar residues" evidence="9">
    <location>
        <begin position="149"/>
        <end position="162"/>
    </location>
</feature>
<evidence type="ECO:0000256" key="6">
    <source>
        <dbReference type="ARBA" id="ARBA00023242"/>
    </source>
</evidence>
<feature type="region of interest" description="Disordered" evidence="9">
    <location>
        <begin position="1"/>
        <end position="24"/>
    </location>
</feature>
<dbReference type="InterPro" id="IPR009057">
    <property type="entry name" value="Homeodomain-like_sf"/>
</dbReference>
<evidence type="ECO:0000256" key="3">
    <source>
        <dbReference type="ARBA" id="ARBA00023125"/>
    </source>
</evidence>
<evidence type="ECO:0000256" key="9">
    <source>
        <dbReference type="SAM" id="MobiDB-lite"/>
    </source>
</evidence>
<accession>A0A7R9MC35</accession>
<evidence type="ECO:0000313" key="13">
    <source>
        <dbReference type="Proteomes" id="UP000728032"/>
    </source>
</evidence>
<keyword evidence="4 8" id="KW-0371">Homeobox</keyword>
<sequence length="301" mass="33259">MKDSSKYGFQSSNSDSTGRKRRGNLPKESVKILRMWLYEHRYNAYPSDQEKLYLSQAANLSILQVCNWFINARRRILPDIIRKEGNDPLMFTITRKSSNRRQSNVTDSCNGSNSSASEDGFGYIVTTNNRHCNDDSNSSVESEIDAMSDSGSTTSTAISSYGSTCSRPPSTSSSSGTSWTDSPLKLTKRWRKNHEEDQMMDQIRHQSIGSKHYSGNSRKPSALDLSFSPTRSSNTSIVNWLNQTSTPTVHSQVSPLPSSASSSTDEPFSCLYLLAGVAVGELERQSVTTSSVQNISLTVST</sequence>
<dbReference type="PANTHER" id="PTHR11850">
    <property type="entry name" value="HOMEOBOX PROTEIN TRANSCRIPTION FACTORS"/>
    <property type="match status" value="1"/>
</dbReference>
<dbReference type="GO" id="GO:0000987">
    <property type="term" value="F:cis-regulatory region sequence-specific DNA binding"/>
    <property type="evidence" value="ECO:0007669"/>
    <property type="project" value="UniProtKB-ARBA"/>
</dbReference>
<dbReference type="PROSITE" id="PS50071">
    <property type="entry name" value="HOMEOBOX_2"/>
    <property type="match status" value="1"/>
</dbReference>
<evidence type="ECO:0000256" key="1">
    <source>
        <dbReference type="ARBA" id="ARBA00004123"/>
    </source>
</evidence>
<feature type="region of interest" description="Disordered" evidence="9">
    <location>
        <begin position="132"/>
        <end position="184"/>
    </location>
</feature>
<dbReference type="EMBL" id="CAJPVJ010004517">
    <property type="protein sequence ID" value="CAG2168681.1"/>
    <property type="molecule type" value="Genomic_DNA"/>
</dbReference>
<keyword evidence="3 8" id="KW-0238">DNA-binding</keyword>
<dbReference type="Pfam" id="PF05920">
    <property type="entry name" value="Homeobox_KN"/>
    <property type="match status" value="1"/>
</dbReference>
<dbReference type="GO" id="GO:0005634">
    <property type="term" value="C:nucleus"/>
    <property type="evidence" value="ECO:0007669"/>
    <property type="project" value="UniProtKB-SubCell"/>
</dbReference>
<dbReference type="GO" id="GO:0001654">
    <property type="term" value="P:eye development"/>
    <property type="evidence" value="ECO:0007669"/>
    <property type="project" value="UniProtKB-ARBA"/>
</dbReference>
<dbReference type="SMART" id="SM00389">
    <property type="entry name" value="HOX"/>
    <property type="match status" value="1"/>
</dbReference>
<dbReference type="InterPro" id="IPR050224">
    <property type="entry name" value="TALE_homeobox"/>
</dbReference>
<dbReference type="GO" id="GO:0048646">
    <property type="term" value="P:anatomical structure formation involved in morphogenesis"/>
    <property type="evidence" value="ECO:0007669"/>
    <property type="project" value="UniProtKB-ARBA"/>
</dbReference>
<evidence type="ECO:0000256" key="4">
    <source>
        <dbReference type="ARBA" id="ARBA00023155"/>
    </source>
</evidence>
<feature type="DNA-binding region" description="Homeobox" evidence="8">
    <location>
        <begin position="18"/>
        <end position="80"/>
    </location>
</feature>
<keyword evidence="6 8" id="KW-0539">Nucleus</keyword>
<evidence type="ECO:0000313" key="11">
    <source>
        <dbReference type="EMBL" id="CAD7651158.1"/>
    </source>
</evidence>
<keyword evidence="13" id="KW-1185">Reference proteome</keyword>
<evidence type="ECO:0000256" key="2">
    <source>
        <dbReference type="ARBA" id="ARBA00023015"/>
    </source>
</evidence>
<keyword evidence="5" id="KW-0804">Transcription</keyword>
<dbReference type="GO" id="GO:0006355">
    <property type="term" value="P:regulation of DNA-templated transcription"/>
    <property type="evidence" value="ECO:0007669"/>
    <property type="project" value="InterPro"/>
</dbReference>
<dbReference type="EMBL" id="CAJPVJ010012123">
    <property type="protein sequence ID" value="CAG2174159.1"/>
    <property type="molecule type" value="Genomic_DNA"/>
</dbReference>
<comment type="similarity">
    <text evidence="7">Belongs to the TALE/TGIF homeobox family.</text>
</comment>
<comment type="subcellular location">
    <subcellularLocation>
        <location evidence="1 8">Nucleus</location>
    </subcellularLocation>
</comment>
<feature type="compositionally biased region" description="Polar residues" evidence="9">
    <location>
        <begin position="132"/>
        <end position="141"/>
    </location>
</feature>
<feature type="compositionally biased region" description="Low complexity" evidence="9">
    <location>
        <begin position="163"/>
        <end position="183"/>
    </location>
</feature>
<name>A0A7R9MC35_9ACAR</name>
<dbReference type="FunFam" id="1.10.10.60:FF:000059">
    <property type="entry name" value="TGFB-induced factor homeobox 1"/>
    <property type="match status" value="1"/>
</dbReference>
<reference evidence="12" key="1">
    <citation type="submission" date="2020-11" db="EMBL/GenBank/DDBJ databases">
        <authorList>
            <person name="Tran Van P."/>
        </authorList>
    </citation>
    <scope>NUCLEOTIDE SEQUENCE</scope>
</reference>
<dbReference type="InterPro" id="IPR001356">
    <property type="entry name" value="HD"/>
</dbReference>
<dbReference type="AlphaFoldDB" id="A0A7R9MC35"/>
<proteinExistence type="inferred from homology"/>
<organism evidence="12">
    <name type="scientific">Oppiella nova</name>
    <dbReference type="NCBI Taxonomy" id="334625"/>
    <lineage>
        <taxon>Eukaryota</taxon>
        <taxon>Metazoa</taxon>
        <taxon>Ecdysozoa</taxon>
        <taxon>Arthropoda</taxon>
        <taxon>Chelicerata</taxon>
        <taxon>Arachnida</taxon>
        <taxon>Acari</taxon>
        <taxon>Acariformes</taxon>
        <taxon>Sarcoptiformes</taxon>
        <taxon>Oribatida</taxon>
        <taxon>Brachypylina</taxon>
        <taxon>Oppioidea</taxon>
        <taxon>Oppiidae</taxon>
        <taxon>Oppiella</taxon>
    </lineage>
</organism>
<dbReference type="EMBL" id="OC919342">
    <property type="protein sequence ID" value="CAD7651158.1"/>
    <property type="molecule type" value="Genomic_DNA"/>
</dbReference>
<dbReference type="Proteomes" id="UP000728032">
    <property type="component" value="Unassembled WGS sequence"/>
</dbReference>